<evidence type="ECO:0000313" key="2">
    <source>
        <dbReference type="EMBL" id="WQF88130.1"/>
    </source>
</evidence>
<proteinExistence type="predicted"/>
<dbReference type="GeneID" id="87949644"/>
<evidence type="ECO:0000313" key="3">
    <source>
        <dbReference type="Proteomes" id="UP001322277"/>
    </source>
</evidence>
<dbReference type="AlphaFoldDB" id="A0AAX4IY31"/>
<dbReference type="Proteomes" id="UP001322277">
    <property type="component" value="Chromosome 9"/>
</dbReference>
<organism evidence="2 3">
    <name type="scientific">Colletotrichum destructivum</name>
    <dbReference type="NCBI Taxonomy" id="34406"/>
    <lineage>
        <taxon>Eukaryota</taxon>
        <taxon>Fungi</taxon>
        <taxon>Dikarya</taxon>
        <taxon>Ascomycota</taxon>
        <taxon>Pezizomycotina</taxon>
        <taxon>Sordariomycetes</taxon>
        <taxon>Hypocreomycetidae</taxon>
        <taxon>Glomerellales</taxon>
        <taxon>Glomerellaceae</taxon>
        <taxon>Colletotrichum</taxon>
        <taxon>Colletotrichum destructivum species complex</taxon>
    </lineage>
</organism>
<dbReference type="EMBL" id="CP137313">
    <property type="protein sequence ID" value="WQF88130.1"/>
    <property type="molecule type" value="Genomic_DNA"/>
</dbReference>
<evidence type="ECO:0000256" key="1">
    <source>
        <dbReference type="SAM" id="MobiDB-lite"/>
    </source>
</evidence>
<feature type="compositionally biased region" description="Acidic residues" evidence="1">
    <location>
        <begin position="71"/>
        <end position="80"/>
    </location>
</feature>
<name>A0AAX4IY31_9PEZI</name>
<sequence>MAMAMTVTMTEASALDRGLVGASQPGQVGARGMETIDATVGRGGGGVDGREMSRRSWLDEMGMRKWLVRVEEEEEDEEEGPVSTAGCPLPFAPHSELPDLAGLGGHRPMGGLGTRMCPRLISGPLNVVFGRVGVSESESENEDENEKEKESGLIHVGSLEISQSE</sequence>
<accession>A0AAX4IY31</accession>
<keyword evidence="3" id="KW-1185">Reference proteome</keyword>
<dbReference type="RefSeq" id="XP_062785351.1">
    <property type="nucleotide sequence ID" value="XM_062929300.1"/>
</dbReference>
<feature type="region of interest" description="Disordered" evidence="1">
    <location>
        <begin position="132"/>
        <end position="165"/>
    </location>
</feature>
<feature type="region of interest" description="Disordered" evidence="1">
    <location>
        <begin position="71"/>
        <end position="93"/>
    </location>
</feature>
<gene>
    <name evidence="2" type="ORF">CDEST_13144</name>
</gene>
<reference evidence="3" key="1">
    <citation type="journal article" date="2023" name="bioRxiv">
        <title>Complete genome of the Medicago anthracnose fungus, Colletotrichum destructivum, reveals a mini-chromosome-like region within a core chromosome.</title>
        <authorList>
            <person name="Lapalu N."/>
            <person name="Simon A."/>
            <person name="Lu A."/>
            <person name="Plaumann P.-L."/>
            <person name="Amselem J."/>
            <person name="Pigne S."/>
            <person name="Auger A."/>
            <person name="Koch C."/>
            <person name="Dallery J.-F."/>
            <person name="O'Connell R.J."/>
        </authorList>
    </citation>
    <scope>NUCLEOTIDE SEQUENCE [LARGE SCALE GENOMIC DNA]</scope>
    <source>
        <strain evidence="3">CBS 520.97</strain>
    </source>
</reference>
<protein>
    <submittedName>
        <fullName evidence="2">Uncharacterized protein</fullName>
    </submittedName>
</protein>
<dbReference type="KEGG" id="cdet:87949644"/>